<evidence type="ECO:0000256" key="5">
    <source>
        <dbReference type="SAM" id="MobiDB-lite"/>
    </source>
</evidence>
<dbReference type="Proteomes" id="UP001151516">
    <property type="component" value="Unassembled WGS sequence"/>
</dbReference>
<feature type="compositionally biased region" description="Basic and acidic residues" evidence="5">
    <location>
        <begin position="291"/>
        <end position="314"/>
    </location>
</feature>
<feature type="region of interest" description="Disordered" evidence="5">
    <location>
        <begin position="288"/>
        <end position="316"/>
    </location>
</feature>
<sequence>MGSSSSSTQAWLFAMTSGLASSLGAATIYLDPVLHALGMPSDINLLESHTALSAMLSGASGIMAYTSISVLTKESTDYLSRIPEWPLLGKYPGAVTAVLFIVGAHLNLLLVRLVSRIMPPDSPIKHACASHPPSPSESQLEGGSGHGSHSHRRHLAAKCSSASDSGPSAVYCSRQAHNRGSGSHLDRAAGGEGCSWHSSNERLPLLSQFPSHSAVGSASSPTRRPECRRCEYACTEPACYRLEHCHITPLYPHMHTHEHAGQSAQAHPSGSCCRGKSNEEVAVQCKSRNGAGHDHSSHDAHALAAHGDDPKADTAAELSSRHHRLLIHVGLQTAVAIALHKVPEGLIIYLSRQASPRLGLSVAASLFAHNLPEGLMLALPLFLATRRRHMAFAVSSLMGAVPPAIGAVLGMLVLG</sequence>
<keyword evidence="2 6" id="KW-0812">Transmembrane</keyword>
<evidence type="ECO:0000313" key="8">
    <source>
        <dbReference type="Proteomes" id="UP001151516"/>
    </source>
</evidence>
<evidence type="ECO:0000256" key="1">
    <source>
        <dbReference type="ARBA" id="ARBA00004141"/>
    </source>
</evidence>
<dbReference type="PANTHER" id="PTHR11040">
    <property type="entry name" value="ZINC/IRON TRANSPORTER"/>
    <property type="match status" value="1"/>
</dbReference>
<feature type="transmembrane region" description="Helical" evidence="6">
    <location>
        <begin position="91"/>
        <end position="111"/>
    </location>
</feature>
<keyword evidence="8" id="KW-1185">Reference proteome</keyword>
<comment type="subcellular location">
    <subcellularLocation>
        <location evidence="1">Membrane</location>
        <topology evidence="1">Multi-pass membrane protein</topology>
    </subcellularLocation>
</comment>
<feature type="transmembrane region" description="Helical" evidence="6">
    <location>
        <begin position="51"/>
        <end position="71"/>
    </location>
</feature>
<evidence type="ECO:0000256" key="6">
    <source>
        <dbReference type="SAM" id="Phobius"/>
    </source>
</evidence>
<reference evidence="7" key="1">
    <citation type="submission" date="2022-07" db="EMBL/GenBank/DDBJ databases">
        <title>Phylogenomic reconstructions and comparative analyses of Kickxellomycotina fungi.</title>
        <authorList>
            <person name="Reynolds N.K."/>
            <person name="Stajich J.E."/>
            <person name="Barry K."/>
            <person name="Grigoriev I.V."/>
            <person name="Crous P."/>
            <person name="Smith M.E."/>
        </authorList>
    </citation>
    <scope>NUCLEOTIDE SEQUENCE</scope>
    <source>
        <strain evidence="7">CBS 109367</strain>
    </source>
</reference>
<feature type="region of interest" description="Disordered" evidence="5">
    <location>
        <begin position="124"/>
        <end position="162"/>
    </location>
</feature>
<accession>A0A9W8GFS5</accession>
<organism evidence="7 8">
    <name type="scientific">Coemansia spiralis</name>
    <dbReference type="NCBI Taxonomy" id="417178"/>
    <lineage>
        <taxon>Eukaryota</taxon>
        <taxon>Fungi</taxon>
        <taxon>Fungi incertae sedis</taxon>
        <taxon>Zoopagomycota</taxon>
        <taxon>Kickxellomycotina</taxon>
        <taxon>Kickxellomycetes</taxon>
        <taxon>Kickxellales</taxon>
        <taxon>Kickxellaceae</taxon>
        <taxon>Coemansia</taxon>
    </lineage>
</organism>
<keyword evidence="3 6" id="KW-1133">Transmembrane helix</keyword>
<comment type="caution">
    <text evidence="7">The sequence shown here is derived from an EMBL/GenBank/DDBJ whole genome shotgun (WGS) entry which is preliminary data.</text>
</comment>
<feature type="transmembrane region" description="Helical" evidence="6">
    <location>
        <begin position="12"/>
        <end position="30"/>
    </location>
</feature>
<keyword evidence="4 6" id="KW-0472">Membrane</keyword>
<evidence type="ECO:0000256" key="2">
    <source>
        <dbReference type="ARBA" id="ARBA00022692"/>
    </source>
</evidence>
<protein>
    <submittedName>
        <fullName evidence="7">Zinc transporter</fullName>
    </submittedName>
</protein>
<dbReference type="GO" id="GO:0016020">
    <property type="term" value="C:membrane"/>
    <property type="evidence" value="ECO:0007669"/>
    <property type="project" value="UniProtKB-SubCell"/>
</dbReference>
<evidence type="ECO:0000256" key="4">
    <source>
        <dbReference type="ARBA" id="ARBA00023136"/>
    </source>
</evidence>
<gene>
    <name evidence="7" type="primary">ZRT3</name>
    <name evidence="7" type="ORF">IWW39_006386</name>
</gene>
<evidence type="ECO:0000256" key="3">
    <source>
        <dbReference type="ARBA" id="ARBA00022989"/>
    </source>
</evidence>
<dbReference type="Pfam" id="PF02535">
    <property type="entry name" value="Zip"/>
    <property type="match status" value="1"/>
</dbReference>
<dbReference type="AlphaFoldDB" id="A0A9W8GFS5"/>
<dbReference type="EMBL" id="JANBTX010000693">
    <property type="protein sequence ID" value="KAJ2681268.1"/>
    <property type="molecule type" value="Genomic_DNA"/>
</dbReference>
<evidence type="ECO:0000313" key="7">
    <source>
        <dbReference type="EMBL" id="KAJ2681268.1"/>
    </source>
</evidence>
<dbReference type="GO" id="GO:0005385">
    <property type="term" value="F:zinc ion transmembrane transporter activity"/>
    <property type="evidence" value="ECO:0007669"/>
    <property type="project" value="TreeGrafter"/>
</dbReference>
<dbReference type="PANTHER" id="PTHR11040:SF210">
    <property type="entry name" value="ZINC-REGULATED TRANSPORTER 3"/>
    <property type="match status" value="1"/>
</dbReference>
<feature type="transmembrane region" description="Helical" evidence="6">
    <location>
        <begin position="390"/>
        <end position="414"/>
    </location>
</feature>
<name>A0A9W8GFS5_9FUNG</name>
<dbReference type="InterPro" id="IPR003689">
    <property type="entry name" value="ZIP"/>
</dbReference>
<dbReference type="OrthoDB" id="262547at2759"/>
<proteinExistence type="predicted"/>
<feature type="non-terminal residue" evidence="7">
    <location>
        <position position="1"/>
    </location>
</feature>